<reference evidence="1" key="1">
    <citation type="journal article" date="2023" name="Science">
        <title>Genome structures resolve the early diversification of teleost fishes.</title>
        <authorList>
            <person name="Parey E."/>
            <person name="Louis A."/>
            <person name="Montfort J."/>
            <person name="Bouchez O."/>
            <person name="Roques C."/>
            <person name="Iampietro C."/>
            <person name="Lluch J."/>
            <person name="Castinel A."/>
            <person name="Donnadieu C."/>
            <person name="Desvignes T."/>
            <person name="Floi Bucao C."/>
            <person name="Jouanno E."/>
            <person name="Wen M."/>
            <person name="Mejri S."/>
            <person name="Dirks R."/>
            <person name="Jansen H."/>
            <person name="Henkel C."/>
            <person name="Chen W.J."/>
            <person name="Zahm M."/>
            <person name="Cabau C."/>
            <person name="Klopp C."/>
            <person name="Thompson A.W."/>
            <person name="Robinson-Rechavi M."/>
            <person name="Braasch I."/>
            <person name="Lecointre G."/>
            <person name="Bobe J."/>
            <person name="Postlethwait J.H."/>
            <person name="Berthelot C."/>
            <person name="Roest Crollius H."/>
            <person name="Guiguen Y."/>
        </authorList>
    </citation>
    <scope>NUCLEOTIDE SEQUENCE</scope>
    <source>
        <strain evidence="1">NC1722</strain>
    </source>
</reference>
<gene>
    <name evidence="1" type="ORF">AAFF_G00138460</name>
</gene>
<proteinExistence type="predicted"/>
<protein>
    <submittedName>
        <fullName evidence="1">Uncharacterized protein</fullName>
    </submittedName>
</protein>
<organism evidence="1 2">
    <name type="scientific">Aldrovandia affinis</name>
    <dbReference type="NCBI Taxonomy" id="143900"/>
    <lineage>
        <taxon>Eukaryota</taxon>
        <taxon>Metazoa</taxon>
        <taxon>Chordata</taxon>
        <taxon>Craniata</taxon>
        <taxon>Vertebrata</taxon>
        <taxon>Euteleostomi</taxon>
        <taxon>Actinopterygii</taxon>
        <taxon>Neopterygii</taxon>
        <taxon>Teleostei</taxon>
        <taxon>Notacanthiformes</taxon>
        <taxon>Halosauridae</taxon>
        <taxon>Aldrovandia</taxon>
    </lineage>
</organism>
<keyword evidence="2" id="KW-1185">Reference proteome</keyword>
<accession>A0AAD7X2K9</accession>
<sequence>MPQQCKFSGITEHSLYLHKYKYLNLHHSNTGPAVMSLVYKTNLAQGKWLDRSGNHAWRSALGRNGESLVYKTTCLAAFNAEGTYMRTMVIFKGKRLRAEWALPCLVP</sequence>
<name>A0AAD7X2K9_9TELE</name>
<evidence type="ECO:0000313" key="2">
    <source>
        <dbReference type="Proteomes" id="UP001221898"/>
    </source>
</evidence>
<dbReference type="AlphaFoldDB" id="A0AAD7X2K9"/>
<evidence type="ECO:0000313" key="1">
    <source>
        <dbReference type="EMBL" id="KAJ8418137.1"/>
    </source>
</evidence>
<dbReference type="Proteomes" id="UP001221898">
    <property type="component" value="Unassembled WGS sequence"/>
</dbReference>
<comment type="caution">
    <text evidence="1">The sequence shown here is derived from an EMBL/GenBank/DDBJ whole genome shotgun (WGS) entry which is preliminary data.</text>
</comment>
<dbReference type="EMBL" id="JAINUG010000002">
    <property type="protein sequence ID" value="KAJ8418137.1"/>
    <property type="molecule type" value="Genomic_DNA"/>
</dbReference>